<dbReference type="Pfam" id="PF00392">
    <property type="entry name" value="GntR"/>
    <property type="match status" value="1"/>
</dbReference>
<dbReference type="SUPFAM" id="SSF46785">
    <property type="entry name" value="Winged helix' DNA-binding domain"/>
    <property type="match status" value="1"/>
</dbReference>
<evidence type="ECO:0000259" key="4">
    <source>
        <dbReference type="PROSITE" id="PS50949"/>
    </source>
</evidence>
<organism evidence="5 6">
    <name type="scientific">Caballeronia calidae</name>
    <dbReference type="NCBI Taxonomy" id="1777139"/>
    <lineage>
        <taxon>Bacteria</taxon>
        <taxon>Pseudomonadati</taxon>
        <taxon>Pseudomonadota</taxon>
        <taxon>Betaproteobacteria</taxon>
        <taxon>Burkholderiales</taxon>
        <taxon>Burkholderiaceae</taxon>
        <taxon>Caballeronia</taxon>
    </lineage>
</organism>
<dbReference type="PANTHER" id="PTHR43537:SF5">
    <property type="entry name" value="UXU OPERON TRANSCRIPTIONAL REGULATOR"/>
    <property type="match status" value="1"/>
</dbReference>
<dbReference type="InterPro" id="IPR011711">
    <property type="entry name" value="GntR_C"/>
</dbReference>
<dbReference type="Gene3D" id="1.10.10.10">
    <property type="entry name" value="Winged helix-like DNA-binding domain superfamily/Winged helix DNA-binding domain"/>
    <property type="match status" value="1"/>
</dbReference>
<dbReference type="Pfam" id="PF07729">
    <property type="entry name" value="FCD"/>
    <property type="match status" value="1"/>
</dbReference>
<dbReference type="Proteomes" id="UP000071859">
    <property type="component" value="Unassembled WGS sequence"/>
</dbReference>
<dbReference type="SUPFAM" id="SSF48008">
    <property type="entry name" value="GntR ligand-binding domain-like"/>
    <property type="match status" value="1"/>
</dbReference>
<keyword evidence="6" id="KW-1185">Reference proteome</keyword>
<keyword evidence="3" id="KW-0804">Transcription</keyword>
<comment type="caution">
    <text evidence="5">The sequence shown here is derived from an EMBL/GenBank/DDBJ whole genome shotgun (WGS) entry which is preliminary data.</text>
</comment>
<sequence>MSELRKKNRVTVKPISAPKPYDILANQLRESILRGDILEGDALPTERELVDQTGLTRGSVREALRVLAVEGLVQTRQGRFGGNVVTLPGNASMANAVSQFVRGRRLPLRTIHETRETLEPALAKFAAIHRSEEDLQKLRAIHEDLVASAGSLQEFSVNNIKWHNAVAEASGNELLSSILYSISYGVAVSTTTEEYDTVETRKAVIRIHSRINEAIEKQDPALAEKLMRQHIGATDARAVAPGTTEIPLSDEK</sequence>
<evidence type="ECO:0000313" key="6">
    <source>
        <dbReference type="Proteomes" id="UP000071859"/>
    </source>
</evidence>
<dbReference type="CDD" id="cd07377">
    <property type="entry name" value="WHTH_GntR"/>
    <property type="match status" value="1"/>
</dbReference>
<dbReference type="PANTHER" id="PTHR43537">
    <property type="entry name" value="TRANSCRIPTIONAL REGULATOR, GNTR FAMILY"/>
    <property type="match status" value="1"/>
</dbReference>
<dbReference type="PROSITE" id="PS50949">
    <property type="entry name" value="HTH_GNTR"/>
    <property type="match status" value="1"/>
</dbReference>
<dbReference type="PRINTS" id="PR00035">
    <property type="entry name" value="HTHGNTR"/>
</dbReference>
<protein>
    <submittedName>
        <fullName evidence="5">GntR family transcriptional regulator</fullName>
    </submittedName>
</protein>
<evidence type="ECO:0000313" key="5">
    <source>
        <dbReference type="EMBL" id="SAL05582.1"/>
    </source>
</evidence>
<reference evidence="5" key="1">
    <citation type="submission" date="2016-01" db="EMBL/GenBank/DDBJ databases">
        <authorList>
            <person name="Peeters C."/>
        </authorList>
    </citation>
    <scope>NUCLEOTIDE SEQUENCE</scope>
    <source>
        <strain evidence="5">LMG 29321</strain>
    </source>
</reference>
<dbReference type="GO" id="GO:0003677">
    <property type="term" value="F:DNA binding"/>
    <property type="evidence" value="ECO:0007669"/>
    <property type="project" value="UniProtKB-KW"/>
</dbReference>
<dbReference type="InterPro" id="IPR036390">
    <property type="entry name" value="WH_DNA-bd_sf"/>
</dbReference>
<evidence type="ECO:0000256" key="3">
    <source>
        <dbReference type="ARBA" id="ARBA00023163"/>
    </source>
</evidence>
<feature type="domain" description="HTH gntR-type" evidence="4">
    <location>
        <begin position="18"/>
        <end position="88"/>
    </location>
</feature>
<accession>A0A158EFA4</accession>
<proteinExistence type="predicted"/>
<gene>
    <name evidence="5" type="ORF">AWB78_07579</name>
</gene>
<name>A0A158EFA4_9BURK</name>
<keyword evidence="2" id="KW-0238">DNA-binding</keyword>
<dbReference type="SMART" id="SM00895">
    <property type="entry name" value="FCD"/>
    <property type="match status" value="1"/>
</dbReference>
<dbReference type="RefSeq" id="WP_062611702.1">
    <property type="nucleotide sequence ID" value="NZ_FCOX02000085.1"/>
</dbReference>
<dbReference type="EMBL" id="FCOX02000085">
    <property type="protein sequence ID" value="SAL05582.1"/>
    <property type="molecule type" value="Genomic_DNA"/>
</dbReference>
<dbReference type="InterPro" id="IPR000524">
    <property type="entry name" value="Tscrpt_reg_HTH_GntR"/>
</dbReference>
<dbReference type="SMART" id="SM00345">
    <property type="entry name" value="HTH_GNTR"/>
    <property type="match status" value="1"/>
</dbReference>
<dbReference type="InterPro" id="IPR008920">
    <property type="entry name" value="TF_FadR/GntR_C"/>
</dbReference>
<keyword evidence="1" id="KW-0805">Transcription regulation</keyword>
<evidence type="ECO:0000256" key="2">
    <source>
        <dbReference type="ARBA" id="ARBA00023125"/>
    </source>
</evidence>
<dbReference type="Gene3D" id="1.20.120.530">
    <property type="entry name" value="GntR ligand-binding domain-like"/>
    <property type="match status" value="1"/>
</dbReference>
<dbReference type="AlphaFoldDB" id="A0A158EFA4"/>
<dbReference type="InterPro" id="IPR036388">
    <property type="entry name" value="WH-like_DNA-bd_sf"/>
</dbReference>
<evidence type="ECO:0000256" key="1">
    <source>
        <dbReference type="ARBA" id="ARBA00023015"/>
    </source>
</evidence>
<dbReference type="GO" id="GO:0003700">
    <property type="term" value="F:DNA-binding transcription factor activity"/>
    <property type="evidence" value="ECO:0007669"/>
    <property type="project" value="InterPro"/>
</dbReference>
<dbReference type="OrthoDB" id="5450856at2"/>